<dbReference type="AlphaFoldDB" id="S7V5R2"/>
<protein>
    <recommendedName>
        <fullName evidence="3">Lipid/polyisoprenoid-binding YceI-like domain-containing protein</fullName>
    </recommendedName>
</protein>
<dbReference type="SUPFAM" id="SSF101874">
    <property type="entry name" value="YceI-like"/>
    <property type="match status" value="1"/>
</dbReference>
<proteinExistence type="predicted"/>
<dbReference type="EMBL" id="ATNM01000191">
    <property type="protein sequence ID" value="EPR65510.1"/>
    <property type="molecule type" value="Genomic_DNA"/>
</dbReference>
<dbReference type="STRING" id="641524.ADICYQ_5431"/>
<name>S7V5R2_9BACT</name>
<accession>S7V5R2</accession>
<evidence type="ECO:0000313" key="2">
    <source>
        <dbReference type="Proteomes" id="UP000014974"/>
    </source>
</evidence>
<evidence type="ECO:0008006" key="3">
    <source>
        <dbReference type="Google" id="ProtNLM"/>
    </source>
</evidence>
<sequence>MAGNTQTVSFLLKILTEGESISLSGSADVKLTDFKVDPPTAVFGTIKTGDEMTINIKMKLNPIN</sequence>
<gene>
    <name evidence="1" type="ORF">ADICYQ_5431</name>
</gene>
<comment type="caution">
    <text evidence="1">The sequence shown here is derived from an EMBL/GenBank/DDBJ whole genome shotgun (WGS) entry which is preliminary data.</text>
</comment>
<dbReference type="Gene3D" id="2.40.128.110">
    <property type="entry name" value="Lipid/polyisoprenoid-binding, YceI-like"/>
    <property type="match status" value="1"/>
</dbReference>
<organism evidence="1 2">
    <name type="scientific">Cyclobacterium qasimii M12-11B</name>
    <dbReference type="NCBI Taxonomy" id="641524"/>
    <lineage>
        <taxon>Bacteria</taxon>
        <taxon>Pseudomonadati</taxon>
        <taxon>Bacteroidota</taxon>
        <taxon>Cytophagia</taxon>
        <taxon>Cytophagales</taxon>
        <taxon>Cyclobacteriaceae</taxon>
        <taxon>Cyclobacterium</taxon>
    </lineage>
</organism>
<dbReference type="InterPro" id="IPR036761">
    <property type="entry name" value="TTHA0802/YceI-like_sf"/>
</dbReference>
<dbReference type="eggNOG" id="COG2353">
    <property type="taxonomic scope" value="Bacteria"/>
</dbReference>
<dbReference type="OrthoDB" id="9794147at2"/>
<reference evidence="1 2" key="1">
    <citation type="journal article" date="2013" name="Genome Announc.">
        <title>Draft Genome Sequence of Cyclobacterium qasimii Strain M12-11BT, Isolated from Arctic Marine Sediment.</title>
        <authorList>
            <person name="Shivaji S."/>
            <person name="Ara S."/>
            <person name="Singh A."/>
            <person name="Kumar Pinnaka A."/>
        </authorList>
    </citation>
    <scope>NUCLEOTIDE SEQUENCE [LARGE SCALE GENOMIC DNA]</scope>
    <source>
        <strain evidence="1 2">M12-11B</strain>
    </source>
</reference>
<dbReference type="Proteomes" id="UP000014974">
    <property type="component" value="Unassembled WGS sequence"/>
</dbReference>
<evidence type="ECO:0000313" key="1">
    <source>
        <dbReference type="EMBL" id="EPR65510.1"/>
    </source>
</evidence>